<name>A0AAD8N8P2_TARER</name>
<dbReference type="AlphaFoldDB" id="A0AAD8N8P2"/>
<accession>A0AAD8N8P2</accession>
<sequence>MKRICFQSWAIEESSSDHCVSRAGLAAETSKEAEKGIALLLSLYIKRVIHVRIPKRDCLLALRNRVDSRILPRGLSLPKGRKSHRMSSSSIRKQALAMASWNDRWNRKRITLILNRIEPGILFEMGRSRIGGQPPGESDVHGPALACFQVQALAVEASRQKRTSGPGRSQKG</sequence>
<protein>
    <submittedName>
        <fullName evidence="1">Uncharacterized protein</fullName>
    </submittedName>
</protein>
<gene>
    <name evidence="1" type="ORF">QVD17_42361</name>
</gene>
<keyword evidence="2" id="KW-1185">Reference proteome</keyword>
<evidence type="ECO:0000313" key="2">
    <source>
        <dbReference type="Proteomes" id="UP001229421"/>
    </source>
</evidence>
<dbReference type="Proteomes" id="UP001229421">
    <property type="component" value="Unassembled WGS sequence"/>
</dbReference>
<proteinExistence type="predicted"/>
<organism evidence="1 2">
    <name type="scientific">Tagetes erecta</name>
    <name type="common">African marigold</name>
    <dbReference type="NCBI Taxonomy" id="13708"/>
    <lineage>
        <taxon>Eukaryota</taxon>
        <taxon>Viridiplantae</taxon>
        <taxon>Streptophyta</taxon>
        <taxon>Embryophyta</taxon>
        <taxon>Tracheophyta</taxon>
        <taxon>Spermatophyta</taxon>
        <taxon>Magnoliopsida</taxon>
        <taxon>eudicotyledons</taxon>
        <taxon>Gunneridae</taxon>
        <taxon>Pentapetalae</taxon>
        <taxon>asterids</taxon>
        <taxon>campanulids</taxon>
        <taxon>Asterales</taxon>
        <taxon>Asteraceae</taxon>
        <taxon>Asteroideae</taxon>
        <taxon>Heliantheae alliance</taxon>
        <taxon>Tageteae</taxon>
        <taxon>Tagetes</taxon>
    </lineage>
</organism>
<reference evidence="1" key="1">
    <citation type="journal article" date="2023" name="bioRxiv">
        <title>Improved chromosome-level genome assembly for marigold (Tagetes erecta).</title>
        <authorList>
            <person name="Jiang F."/>
            <person name="Yuan L."/>
            <person name="Wang S."/>
            <person name="Wang H."/>
            <person name="Xu D."/>
            <person name="Wang A."/>
            <person name="Fan W."/>
        </authorList>
    </citation>
    <scope>NUCLEOTIDE SEQUENCE</scope>
    <source>
        <strain evidence="1">WSJ</strain>
        <tissue evidence="1">Leaf</tissue>
    </source>
</reference>
<comment type="caution">
    <text evidence="1">The sequence shown here is derived from an EMBL/GenBank/DDBJ whole genome shotgun (WGS) entry which is preliminary data.</text>
</comment>
<evidence type="ECO:0000313" key="1">
    <source>
        <dbReference type="EMBL" id="KAK1405975.1"/>
    </source>
</evidence>
<dbReference type="EMBL" id="JAUHHV010000017">
    <property type="protein sequence ID" value="KAK1405975.1"/>
    <property type="molecule type" value="Genomic_DNA"/>
</dbReference>